<dbReference type="OrthoDB" id="2662061at2759"/>
<protein>
    <recommendedName>
        <fullName evidence="3">F-box domain-containing protein</fullName>
    </recommendedName>
</protein>
<dbReference type="EMBL" id="KV448740">
    <property type="protein sequence ID" value="OAX33602.1"/>
    <property type="molecule type" value="Genomic_DNA"/>
</dbReference>
<keyword evidence="2" id="KW-1185">Reference proteome</keyword>
<organism evidence="1 2">
    <name type="scientific">Rhizopogon vinicolor AM-OR11-026</name>
    <dbReference type="NCBI Taxonomy" id="1314800"/>
    <lineage>
        <taxon>Eukaryota</taxon>
        <taxon>Fungi</taxon>
        <taxon>Dikarya</taxon>
        <taxon>Basidiomycota</taxon>
        <taxon>Agaricomycotina</taxon>
        <taxon>Agaricomycetes</taxon>
        <taxon>Agaricomycetidae</taxon>
        <taxon>Boletales</taxon>
        <taxon>Suillineae</taxon>
        <taxon>Rhizopogonaceae</taxon>
        <taxon>Rhizopogon</taxon>
    </lineage>
</organism>
<dbReference type="STRING" id="1314800.A0A1B7MLY5"/>
<dbReference type="InParanoid" id="A0A1B7MLY5"/>
<evidence type="ECO:0008006" key="3">
    <source>
        <dbReference type="Google" id="ProtNLM"/>
    </source>
</evidence>
<gene>
    <name evidence="1" type="ORF">K503DRAFT_510398</name>
</gene>
<dbReference type="Proteomes" id="UP000092154">
    <property type="component" value="Unassembled WGS sequence"/>
</dbReference>
<sequence length="439" mass="50311">MSSLWSVLQISFCKGAASLAHARTFLRRSGTHPLKITLLWDNLTWIKPNEIEHNCPMEEVSPSRQAIMAGIHLILLMQELYAHVHRWREFTLRTTSVVHTIQALSIMSSPSVHPASMLEKLHLQLVHNKEYAHHYIHEPSLFPGSAPPIRDLLLFGINCAWLSSSIFSSHVVNLRMHYEHDDFNPDHDTRTVLVSHLSCGLSKLQSLSLELEQDVGILEIDIQDLIALPQLRSLAIKSRAMAHWAVGFLRNVRMPNLRILTLDGVGTRPGPWDIEMLIEELARLTDPDIMKDPTRFLLELDELHLLHFSHCTDSALIHRQYKQMTTVKVLTLGPMGLDIRDKNIMLAKGLFPTPNGLGDLPLPGLRTLVVFDLPERLMRRLVRKRSPVAGPLEELYYCTSDPVEMDNRHVERFYSIYDAESYRYCGIVGRQWRLHEPEL</sequence>
<proteinExistence type="predicted"/>
<dbReference type="AlphaFoldDB" id="A0A1B7MLY5"/>
<name>A0A1B7MLY5_9AGAM</name>
<accession>A0A1B7MLY5</accession>
<evidence type="ECO:0000313" key="2">
    <source>
        <dbReference type="Proteomes" id="UP000092154"/>
    </source>
</evidence>
<reference evidence="1 2" key="1">
    <citation type="submission" date="2016-06" db="EMBL/GenBank/DDBJ databases">
        <title>Comparative genomics of the ectomycorrhizal sister species Rhizopogon vinicolor and Rhizopogon vesiculosus (Basidiomycota: Boletales) reveals a divergence of the mating type B locus.</title>
        <authorList>
            <consortium name="DOE Joint Genome Institute"/>
            <person name="Mujic A.B."/>
            <person name="Kuo A."/>
            <person name="Tritt A."/>
            <person name="Lipzen A."/>
            <person name="Chen C."/>
            <person name="Johnson J."/>
            <person name="Sharma A."/>
            <person name="Barry K."/>
            <person name="Grigoriev I.V."/>
            <person name="Spatafora J.W."/>
        </authorList>
    </citation>
    <scope>NUCLEOTIDE SEQUENCE [LARGE SCALE GENOMIC DNA]</scope>
    <source>
        <strain evidence="1 2">AM-OR11-026</strain>
    </source>
</reference>
<evidence type="ECO:0000313" key="1">
    <source>
        <dbReference type="EMBL" id="OAX33602.1"/>
    </source>
</evidence>